<sequence length="61" mass="7117">MGRAKYFKGDKRSKRWELNLVALVEFYFVNLKEVESIPGKLKVVLAKNSGYHFFHSISIKV</sequence>
<accession>A0A8J2YH68</accession>
<reference evidence="1" key="1">
    <citation type="journal article" date="2014" name="Int. J. Syst. Evol. Microbiol.">
        <title>Complete genome sequence of Corynebacterium casei LMG S-19264T (=DSM 44701T), isolated from a smear-ripened cheese.</title>
        <authorList>
            <consortium name="US DOE Joint Genome Institute (JGI-PGF)"/>
            <person name="Walter F."/>
            <person name="Albersmeier A."/>
            <person name="Kalinowski J."/>
            <person name="Ruckert C."/>
        </authorList>
    </citation>
    <scope>NUCLEOTIDE SEQUENCE</scope>
    <source>
        <strain evidence="1">CGMCC 1.15371</strain>
    </source>
</reference>
<comment type="caution">
    <text evidence="1">The sequence shown here is derived from an EMBL/GenBank/DDBJ whole genome shotgun (WGS) entry which is preliminary data.</text>
</comment>
<proteinExistence type="predicted"/>
<dbReference type="AlphaFoldDB" id="A0A8J2YH68"/>
<gene>
    <name evidence="1" type="ORF">GCM10011391_20000</name>
</gene>
<protein>
    <submittedName>
        <fullName evidence="1">Uncharacterized protein</fullName>
    </submittedName>
</protein>
<dbReference type="EMBL" id="BMIR01000008">
    <property type="protein sequence ID" value="GGE41243.1"/>
    <property type="molecule type" value="Genomic_DNA"/>
</dbReference>
<organism evidence="1 2">
    <name type="scientific">Pullulanibacillus camelliae</name>
    <dbReference type="NCBI Taxonomy" id="1707096"/>
    <lineage>
        <taxon>Bacteria</taxon>
        <taxon>Bacillati</taxon>
        <taxon>Bacillota</taxon>
        <taxon>Bacilli</taxon>
        <taxon>Bacillales</taxon>
        <taxon>Sporolactobacillaceae</taxon>
        <taxon>Pullulanibacillus</taxon>
    </lineage>
</organism>
<evidence type="ECO:0000313" key="2">
    <source>
        <dbReference type="Proteomes" id="UP000628775"/>
    </source>
</evidence>
<keyword evidence="2" id="KW-1185">Reference proteome</keyword>
<reference evidence="1" key="2">
    <citation type="submission" date="2020-09" db="EMBL/GenBank/DDBJ databases">
        <authorList>
            <person name="Sun Q."/>
            <person name="Zhou Y."/>
        </authorList>
    </citation>
    <scope>NUCLEOTIDE SEQUENCE</scope>
    <source>
        <strain evidence="1">CGMCC 1.15371</strain>
    </source>
</reference>
<evidence type="ECO:0000313" key="1">
    <source>
        <dbReference type="EMBL" id="GGE41243.1"/>
    </source>
</evidence>
<name>A0A8J2YH68_9BACL</name>
<dbReference type="Proteomes" id="UP000628775">
    <property type="component" value="Unassembled WGS sequence"/>
</dbReference>